<reference evidence="2" key="1">
    <citation type="submission" date="2009-10" db="EMBL/GenBank/DDBJ databases">
        <title>Complete sequence of Bacillus selenitireducens MLS10.</title>
        <authorList>
            <consortium name="US DOE Joint Genome Institute"/>
            <person name="Lucas S."/>
            <person name="Copeland A."/>
            <person name="Lapidus A."/>
            <person name="Glavina del Rio T."/>
            <person name="Dalin E."/>
            <person name="Tice H."/>
            <person name="Bruce D."/>
            <person name="Goodwin L."/>
            <person name="Pitluck S."/>
            <person name="Sims D."/>
            <person name="Brettin T."/>
            <person name="Detter J.C."/>
            <person name="Han C."/>
            <person name="Larimer F."/>
            <person name="Land M."/>
            <person name="Hauser L."/>
            <person name="Kyrpides N."/>
            <person name="Ovchinnikova G."/>
            <person name="Stolz J."/>
        </authorList>
    </citation>
    <scope>NUCLEOTIDE SEQUENCE [LARGE SCALE GENOMIC DNA]</scope>
    <source>
        <strain evidence="2">MLS10</strain>
    </source>
</reference>
<evidence type="ECO:0000256" key="1">
    <source>
        <dbReference type="SAM" id="MobiDB-lite"/>
    </source>
</evidence>
<name>D6XZI7_BACIE</name>
<evidence type="ECO:0000313" key="2">
    <source>
        <dbReference type="EMBL" id="ADH98361.1"/>
    </source>
</evidence>
<dbReference type="EMBL" id="CP001791">
    <property type="protein sequence ID" value="ADH98361.1"/>
    <property type="molecule type" value="Genomic_DNA"/>
</dbReference>
<gene>
    <name evidence="2" type="ordered locus">Bsel_0833</name>
</gene>
<protein>
    <recommendedName>
        <fullName evidence="4">Lipoprotein</fullName>
    </recommendedName>
</protein>
<evidence type="ECO:0008006" key="4">
    <source>
        <dbReference type="Google" id="ProtNLM"/>
    </source>
</evidence>
<dbReference type="PROSITE" id="PS51257">
    <property type="entry name" value="PROKAR_LIPOPROTEIN"/>
    <property type="match status" value="1"/>
</dbReference>
<proteinExistence type="predicted"/>
<dbReference type="STRING" id="439292.Bsel_0833"/>
<dbReference type="Proteomes" id="UP000000271">
    <property type="component" value="Chromosome"/>
</dbReference>
<dbReference type="HOGENOM" id="CLU_663347_0_0_9"/>
<sequence>MKLKIGFIIPSIIFLSLTACGDLEEDQMLQHESAEGESADVNDDDKGPQTMAKPVFDRVDSESEVSDSESLPSLEDLEQNAVLTEAARANNGSDTTLYLLPEGDVYRFYHYHHENRDIFKSDEVYELPFKDEDSVRGASGLVYETVHHSEVLLSETKNQQLLILKVVRPDPQPWGYIVFIVEDEDVMKLEGAVYGRRHKHRLVLDQLLQTADYDQGEWTFRSFHIDDEQLTISEMMTSDIYEQHVDFDFWIDYNSPVRSNVPDDWRYRESERHDFAPHDRLREVGHEVNQVIWTRIADHAKVFYEEEGPEEIDTEPIRADVDSLVTEAFFERELEPFIHGTCWECDNSYFYFGESIETEAILHEGENEISFIARALESDDGYYSEQQLMIQFVKENGKWKMNDYKPAQIPWLSW</sequence>
<accession>D6XZI7</accession>
<dbReference type="AlphaFoldDB" id="D6XZI7"/>
<evidence type="ECO:0000313" key="3">
    <source>
        <dbReference type="Proteomes" id="UP000000271"/>
    </source>
</evidence>
<dbReference type="KEGG" id="bse:Bsel_0833"/>
<feature type="region of interest" description="Disordered" evidence="1">
    <location>
        <begin position="32"/>
        <end position="72"/>
    </location>
</feature>
<keyword evidence="3" id="KW-1185">Reference proteome</keyword>
<organism evidence="2 3">
    <name type="scientific">Bacillus selenitireducens (strain ATCC 700615 / DSM 15326 / MLS10)</name>
    <dbReference type="NCBI Taxonomy" id="439292"/>
    <lineage>
        <taxon>Bacteria</taxon>
        <taxon>Bacillati</taxon>
        <taxon>Bacillota</taxon>
        <taxon>Bacilli</taxon>
        <taxon>Bacillales</taxon>
        <taxon>Bacillaceae</taxon>
        <taxon>Salisediminibacterium</taxon>
    </lineage>
</organism>